<dbReference type="Proteomes" id="UP000324705">
    <property type="component" value="Chromosome 4A"/>
</dbReference>
<keyword evidence="2" id="KW-1185">Reference proteome</keyword>
<gene>
    <name evidence="1" type="ORF">TRITD_4Av1G170240</name>
</gene>
<evidence type="ECO:0000313" key="1">
    <source>
        <dbReference type="EMBL" id="VAH93917.1"/>
    </source>
</evidence>
<reference evidence="1 2" key="1">
    <citation type="submission" date="2017-09" db="EMBL/GenBank/DDBJ databases">
        <authorList>
            <consortium name="International Durum Wheat Genome Sequencing Consortium (IDWGSC)"/>
            <person name="Milanesi L."/>
        </authorList>
    </citation>
    <scope>NUCLEOTIDE SEQUENCE [LARGE SCALE GENOMIC DNA]</scope>
    <source>
        <strain evidence="2">cv. Svevo</strain>
    </source>
</reference>
<sequence>MDLKLMEHHEHHFPTYESRFNCLISPPQGYKVSRLSFLSFFSPSHHLNFIMSLSYKVAGVGSHHKGMMIFILELDYTLYFPLIISSPPGVYLQPFFVSQDSSCCLVLVCWDRH</sequence>
<proteinExistence type="predicted"/>
<dbReference type="AlphaFoldDB" id="A0A9R0SG59"/>
<dbReference type="Gramene" id="TRITD4Av1G170240.1">
    <property type="protein sequence ID" value="TRITD4Av1G170240.1"/>
    <property type="gene ID" value="TRITD4Av1G170240"/>
</dbReference>
<organism evidence="1 2">
    <name type="scientific">Triticum turgidum subsp. durum</name>
    <name type="common">Durum wheat</name>
    <name type="synonym">Triticum durum</name>
    <dbReference type="NCBI Taxonomy" id="4567"/>
    <lineage>
        <taxon>Eukaryota</taxon>
        <taxon>Viridiplantae</taxon>
        <taxon>Streptophyta</taxon>
        <taxon>Embryophyta</taxon>
        <taxon>Tracheophyta</taxon>
        <taxon>Spermatophyta</taxon>
        <taxon>Magnoliopsida</taxon>
        <taxon>Liliopsida</taxon>
        <taxon>Poales</taxon>
        <taxon>Poaceae</taxon>
        <taxon>BOP clade</taxon>
        <taxon>Pooideae</taxon>
        <taxon>Triticodae</taxon>
        <taxon>Triticeae</taxon>
        <taxon>Triticinae</taxon>
        <taxon>Triticum</taxon>
    </lineage>
</organism>
<dbReference type="EMBL" id="LT934117">
    <property type="protein sequence ID" value="VAH93917.1"/>
    <property type="molecule type" value="Genomic_DNA"/>
</dbReference>
<evidence type="ECO:0000313" key="2">
    <source>
        <dbReference type="Proteomes" id="UP000324705"/>
    </source>
</evidence>
<name>A0A9R0SG59_TRITD</name>
<protein>
    <submittedName>
        <fullName evidence="1">Uncharacterized protein</fullName>
    </submittedName>
</protein>
<accession>A0A9R0SG59</accession>